<dbReference type="Pfam" id="PF21737">
    <property type="entry name" value="DUF6865"/>
    <property type="match status" value="1"/>
</dbReference>
<organism evidence="1 2">
    <name type="scientific">Apostasia shenzhenica</name>
    <dbReference type="NCBI Taxonomy" id="1088818"/>
    <lineage>
        <taxon>Eukaryota</taxon>
        <taxon>Viridiplantae</taxon>
        <taxon>Streptophyta</taxon>
        <taxon>Embryophyta</taxon>
        <taxon>Tracheophyta</taxon>
        <taxon>Spermatophyta</taxon>
        <taxon>Magnoliopsida</taxon>
        <taxon>Liliopsida</taxon>
        <taxon>Asparagales</taxon>
        <taxon>Orchidaceae</taxon>
        <taxon>Apostasioideae</taxon>
        <taxon>Apostasia</taxon>
    </lineage>
</organism>
<dbReference type="OrthoDB" id="632588at2759"/>
<proteinExistence type="predicted"/>
<accession>A0A2I0AX10</accession>
<gene>
    <name evidence="1" type="ORF">AXF42_Ash009755</name>
</gene>
<dbReference type="EMBL" id="KZ451942">
    <property type="protein sequence ID" value="PKA60071.1"/>
    <property type="molecule type" value="Genomic_DNA"/>
</dbReference>
<dbReference type="InterPro" id="IPR049198">
    <property type="entry name" value="DUF6865"/>
</dbReference>
<evidence type="ECO:0000313" key="1">
    <source>
        <dbReference type="EMBL" id="PKA60071.1"/>
    </source>
</evidence>
<keyword evidence="2" id="KW-1185">Reference proteome</keyword>
<dbReference type="AlphaFoldDB" id="A0A2I0AX10"/>
<protein>
    <submittedName>
        <fullName evidence="1">Uncharacterized protein</fullName>
    </submittedName>
</protein>
<sequence>MASSFHKPYINGRNCKLNKACSYIMDPASPKKEASEELTRDSLIEISRSDPEELTRDSLIEISRNDPEKVVFHEDLAPKSSSAFIVRDSVEKYRSKLISISYIESPDAQSPDPVQKW</sequence>
<name>A0A2I0AX10_9ASPA</name>
<reference evidence="1 2" key="1">
    <citation type="journal article" date="2017" name="Nature">
        <title>The Apostasia genome and the evolution of orchids.</title>
        <authorList>
            <person name="Zhang G.Q."/>
            <person name="Liu K.W."/>
            <person name="Li Z."/>
            <person name="Lohaus R."/>
            <person name="Hsiao Y.Y."/>
            <person name="Niu S.C."/>
            <person name="Wang J.Y."/>
            <person name="Lin Y.C."/>
            <person name="Xu Q."/>
            <person name="Chen L.J."/>
            <person name="Yoshida K."/>
            <person name="Fujiwara S."/>
            <person name="Wang Z.W."/>
            <person name="Zhang Y.Q."/>
            <person name="Mitsuda N."/>
            <person name="Wang M."/>
            <person name="Liu G.H."/>
            <person name="Pecoraro L."/>
            <person name="Huang H.X."/>
            <person name="Xiao X.J."/>
            <person name="Lin M."/>
            <person name="Wu X.Y."/>
            <person name="Wu W.L."/>
            <person name="Chen Y.Y."/>
            <person name="Chang S.B."/>
            <person name="Sakamoto S."/>
            <person name="Ohme-Takagi M."/>
            <person name="Yagi M."/>
            <person name="Zeng S.J."/>
            <person name="Shen C.Y."/>
            <person name="Yeh C.M."/>
            <person name="Luo Y.B."/>
            <person name="Tsai W.C."/>
            <person name="Van de Peer Y."/>
            <person name="Liu Z.J."/>
        </authorList>
    </citation>
    <scope>NUCLEOTIDE SEQUENCE [LARGE SCALE GENOMIC DNA]</scope>
    <source>
        <strain evidence="2">cv. Shenzhen</strain>
        <tissue evidence="1">Stem</tissue>
    </source>
</reference>
<dbReference type="Proteomes" id="UP000236161">
    <property type="component" value="Unassembled WGS sequence"/>
</dbReference>
<dbReference type="PANTHER" id="PTHR35282:SF2">
    <property type="entry name" value="F5D14.24 PROTEIN"/>
    <property type="match status" value="1"/>
</dbReference>
<dbReference type="PANTHER" id="PTHR35282">
    <property type="entry name" value="F5D14.24 PROTEIN"/>
    <property type="match status" value="1"/>
</dbReference>
<evidence type="ECO:0000313" key="2">
    <source>
        <dbReference type="Proteomes" id="UP000236161"/>
    </source>
</evidence>